<proteinExistence type="predicted"/>
<name>A0ABS1IV05_9GAMM</name>
<evidence type="ECO:0000313" key="1">
    <source>
        <dbReference type="EMBL" id="MBK5145568.1"/>
    </source>
</evidence>
<evidence type="ECO:0000313" key="2">
    <source>
        <dbReference type="Proteomes" id="UP001296921"/>
    </source>
</evidence>
<organism evidence="1 2">
    <name type="scientific">Limnobaculum allomyrinae</name>
    <dbReference type="NCBI Taxonomy" id="2791986"/>
    <lineage>
        <taxon>Bacteria</taxon>
        <taxon>Pseudomonadati</taxon>
        <taxon>Pseudomonadota</taxon>
        <taxon>Gammaproteobacteria</taxon>
        <taxon>Enterobacterales</taxon>
        <taxon>Budviciaceae</taxon>
        <taxon>Limnobaculum</taxon>
    </lineage>
</organism>
<dbReference type="EMBL" id="JADRCR010000012">
    <property type="protein sequence ID" value="MBK5145568.1"/>
    <property type="molecule type" value="Genomic_DNA"/>
</dbReference>
<reference evidence="1 2" key="1">
    <citation type="submission" date="2020-11" db="EMBL/GenBank/DDBJ databases">
        <title>Insectihabitans protaetiae gen. nov. sp. nov. and Insectihabitans allomyrinae sp. nov., isolated from larvae of Protaetia brevitarsis seulensis and Allomyrina dichotoma, respectively.</title>
        <authorList>
            <person name="Lee S.D."/>
            <person name="Byeon Y.-S."/>
            <person name="Kim S.-M."/>
            <person name="Yang H.L."/>
            <person name="Kim I.S."/>
        </authorList>
    </citation>
    <scope>NUCLEOTIDE SEQUENCE [LARGE SCALE GENOMIC DNA]</scope>
    <source>
        <strain evidence="1 2">BWR-B9</strain>
    </source>
</reference>
<accession>A0ABS1IV05</accession>
<comment type="caution">
    <text evidence="1">The sequence shown here is derived from an EMBL/GenBank/DDBJ whole genome shotgun (WGS) entry which is preliminary data.</text>
</comment>
<gene>
    <name evidence="1" type="ORF">I2494_17960</name>
</gene>
<evidence type="ECO:0008006" key="3">
    <source>
        <dbReference type="Google" id="ProtNLM"/>
    </source>
</evidence>
<sequence>MSNVNIFTQAQNLINFYKPTLKPDVVVAVESIDRYGSEHFEIRENGRLIWRAWAYEKSFLFDLETNLKQQQIAELACIPLTTDQAMDLYNYVVSNGKGTGSCAAPEVPKNAEEINILTDGMDVYTVWIIDGWPTIASEELSMCSWSI</sequence>
<keyword evidence="2" id="KW-1185">Reference proteome</keyword>
<dbReference type="RefSeq" id="WP_218468448.1">
    <property type="nucleotide sequence ID" value="NZ_JADRCR010000012.1"/>
</dbReference>
<dbReference type="Proteomes" id="UP001296921">
    <property type="component" value="Unassembled WGS sequence"/>
</dbReference>
<protein>
    <recommendedName>
        <fullName evidence="3">Phage protein</fullName>
    </recommendedName>
</protein>